<dbReference type="InterPro" id="IPR004845">
    <property type="entry name" value="T2SS_GspD_CS"/>
</dbReference>
<keyword evidence="4" id="KW-1134">Transmembrane beta strand</keyword>
<dbReference type="PANTHER" id="PTHR30332">
    <property type="entry name" value="PROBABLE GENERAL SECRETION PATHWAY PROTEIN D"/>
    <property type="match status" value="1"/>
</dbReference>
<dbReference type="PROSITE" id="PS00875">
    <property type="entry name" value="T2SP_D"/>
    <property type="match status" value="1"/>
</dbReference>
<dbReference type="Gene3D" id="3.30.1370.120">
    <property type="match status" value="3"/>
</dbReference>
<dbReference type="InterPro" id="IPR050810">
    <property type="entry name" value="Bact_Secretion_Sys_Channel"/>
</dbReference>
<dbReference type="NCBIfam" id="TIGR02517">
    <property type="entry name" value="type_II_gspD"/>
    <property type="match status" value="1"/>
</dbReference>
<evidence type="ECO:0000259" key="12">
    <source>
        <dbReference type="Pfam" id="PF00263"/>
    </source>
</evidence>
<comment type="similarity">
    <text evidence="2">Belongs to the bacterial secretin family. GSP D subfamily.</text>
</comment>
<gene>
    <name evidence="15" type="primary">gspD</name>
    <name evidence="15" type="ORF">HBF26_06610</name>
</gene>
<accession>A0ABX0Q214</accession>
<dbReference type="InterPro" id="IPR013356">
    <property type="entry name" value="T2SS_GspD"/>
</dbReference>
<dbReference type="PRINTS" id="PR01032">
    <property type="entry name" value="PHAGEIV"/>
</dbReference>
<organism evidence="15 16">
    <name type="scientific">Luteibacter jiangsuensis</name>
    <dbReference type="NCBI Taxonomy" id="637577"/>
    <lineage>
        <taxon>Bacteria</taxon>
        <taxon>Pseudomonadati</taxon>
        <taxon>Pseudomonadota</taxon>
        <taxon>Gammaproteobacteria</taxon>
        <taxon>Lysobacterales</taxon>
        <taxon>Rhodanobacteraceae</taxon>
        <taxon>Luteibacter</taxon>
    </lineage>
</organism>
<dbReference type="InterPro" id="IPR001775">
    <property type="entry name" value="GspD/PilQ"/>
</dbReference>
<keyword evidence="3 10" id="KW-0813">Transport</keyword>
<dbReference type="EMBL" id="JAAQQR010000002">
    <property type="protein sequence ID" value="NID04549.1"/>
    <property type="molecule type" value="Genomic_DNA"/>
</dbReference>
<dbReference type="InterPro" id="IPR004846">
    <property type="entry name" value="T2SS/T3SS_dom"/>
</dbReference>
<keyword evidence="5" id="KW-0812">Transmembrane</keyword>
<dbReference type="PANTHER" id="PTHR30332:SF25">
    <property type="entry name" value="SECRETIN XPSD"/>
    <property type="match status" value="1"/>
</dbReference>
<dbReference type="Pfam" id="PF21305">
    <property type="entry name" value="type_II_gspD_N0"/>
    <property type="match status" value="1"/>
</dbReference>
<feature type="domain" description="NolW-like" evidence="13">
    <location>
        <begin position="260"/>
        <end position="326"/>
    </location>
</feature>
<evidence type="ECO:0000256" key="5">
    <source>
        <dbReference type="ARBA" id="ARBA00022692"/>
    </source>
</evidence>
<evidence type="ECO:0000256" key="4">
    <source>
        <dbReference type="ARBA" id="ARBA00022452"/>
    </source>
</evidence>
<keyword evidence="6" id="KW-0732">Signal</keyword>
<comment type="subcellular location">
    <subcellularLocation>
        <location evidence="1 10">Cell outer membrane</location>
    </subcellularLocation>
</comment>
<comment type="caution">
    <text evidence="15">The sequence shown here is derived from an EMBL/GenBank/DDBJ whole genome shotgun (WGS) entry which is preliminary data.</text>
</comment>
<reference evidence="15 16" key="1">
    <citation type="journal article" date="2011" name="Curr. Microbiol.">
        <title>Luteibacter jiangsuensis sp. nov.: a methamidophos-degrading bacterium isolated from a methamidophos-manufacturing factory.</title>
        <authorList>
            <person name="Wang L."/>
            <person name="Wang G.L."/>
            <person name="Li S.P."/>
            <person name="Jiang J.D."/>
        </authorList>
    </citation>
    <scope>NUCLEOTIDE SEQUENCE [LARGE SCALE GENOMIC DNA]</scope>
    <source>
        <strain evidence="15 16">CGMCC 1.10133</strain>
    </source>
</reference>
<keyword evidence="9" id="KW-0998">Cell outer membrane</keyword>
<dbReference type="Pfam" id="PF00263">
    <property type="entry name" value="Secretin"/>
    <property type="match status" value="1"/>
</dbReference>
<evidence type="ECO:0000259" key="14">
    <source>
        <dbReference type="Pfam" id="PF21305"/>
    </source>
</evidence>
<dbReference type="PROSITE" id="PS51257">
    <property type="entry name" value="PROKAR_LIPOPROTEIN"/>
    <property type="match status" value="1"/>
</dbReference>
<protein>
    <submittedName>
        <fullName evidence="15">Type II secretion system secretin GspD</fullName>
    </submittedName>
</protein>
<evidence type="ECO:0000256" key="6">
    <source>
        <dbReference type="ARBA" id="ARBA00022729"/>
    </source>
</evidence>
<keyword evidence="7" id="KW-0653">Protein transport</keyword>
<dbReference type="Pfam" id="PF03958">
    <property type="entry name" value="Secretin_N"/>
    <property type="match status" value="3"/>
</dbReference>
<name>A0ABX0Q214_9GAMM</name>
<dbReference type="Gene3D" id="3.55.50.30">
    <property type="match status" value="1"/>
</dbReference>
<feature type="domain" description="NolW-like" evidence="13">
    <location>
        <begin position="195"/>
        <end position="253"/>
    </location>
</feature>
<evidence type="ECO:0000259" key="13">
    <source>
        <dbReference type="Pfam" id="PF03958"/>
    </source>
</evidence>
<evidence type="ECO:0000256" key="7">
    <source>
        <dbReference type="ARBA" id="ARBA00022927"/>
    </source>
</evidence>
<evidence type="ECO:0000256" key="9">
    <source>
        <dbReference type="ARBA" id="ARBA00023237"/>
    </source>
</evidence>
<dbReference type="Proteomes" id="UP001429601">
    <property type="component" value="Unassembled WGS sequence"/>
</dbReference>
<evidence type="ECO:0000256" key="2">
    <source>
        <dbReference type="ARBA" id="ARBA00006980"/>
    </source>
</evidence>
<feature type="domain" description="Type II/III secretion system secretin-like" evidence="12">
    <location>
        <begin position="532"/>
        <end position="694"/>
    </location>
</feature>
<dbReference type="InterPro" id="IPR005644">
    <property type="entry name" value="NolW-like"/>
</dbReference>
<dbReference type="PRINTS" id="PR00811">
    <property type="entry name" value="BCTERIALGSPD"/>
</dbReference>
<feature type="domain" description="NolW-like" evidence="13">
    <location>
        <begin position="334"/>
        <end position="455"/>
    </location>
</feature>
<evidence type="ECO:0000256" key="10">
    <source>
        <dbReference type="RuleBase" id="RU004004"/>
    </source>
</evidence>
<evidence type="ECO:0000313" key="15">
    <source>
        <dbReference type="EMBL" id="NID04549.1"/>
    </source>
</evidence>
<dbReference type="InterPro" id="IPR049371">
    <property type="entry name" value="GspD-like_N0"/>
</dbReference>
<keyword evidence="8" id="KW-0472">Membrane</keyword>
<evidence type="ECO:0000256" key="11">
    <source>
        <dbReference type="SAM" id="MobiDB-lite"/>
    </source>
</evidence>
<sequence>MKRGNIGMAVLTAMLTVACTPKNLRSDGDLEREALVGLDRPVPSALPIPGQDADISAAEAAASANAKGDIRRGSGRFIAPNAAKNPRQDAEGAGSVTLNFENQPIEAVVKAILGDLLDVNYSIAPGVEGSISFSTAKPVRQEEALPILETLLSWTGNALVREQGRYSVLPAARAVPGRIAPSLKAAKPAPGLQARLYPLRHVAAPAMAKLLEPFVVPGSVLLADPARNVLVVAGTRDELSNYQETIDTFDVDWISGMSVGVFSLEHASVDELLPALESVFGEKSGTPIGGLFRFIPITRTNALVVIATRPDHIDQVGDWVARIDRGGGNEPRLFVYEVRNLLASDVAKYVGNVFGGAVSGDTAPRVAPGLAPATLDGEQGFGTGAADALGSDAQADAGESSSFFQGPAPAASSGKGGDARSGISITAVDSNNQLIVRARPSQWAEIRQAIERLDAVPLQVQIETRILEVSLRDEFRFGVQWYLEGLAGGNGGVAQPGNQQQWALGAAPAIGGKPDTFFYSFVNSELQVAIRAMERDTNTKILSAPSLVVVNNRKARIQVGDQIPVTQTYVNTGLGNNNQVGQVEYKDTGVILDVRPRVNPGGLVYLDVAQEVSRPDPAPAGQNRPIVKRKLTTQVAVQSGQTVLLGGLIRDLRTKEENGVPGLSRIPLLGALFRDRSNARVRTELLVLITPRVITNGEDAKRVSDDYRRAFRSLRPFEDSAGAAAEPASAVEG</sequence>
<feature type="domain" description="GspD-like N0" evidence="14">
    <location>
        <begin position="98"/>
        <end position="164"/>
    </location>
</feature>
<evidence type="ECO:0000256" key="1">
    <source>
        <dbReference type="ARBA" id="ARBA00004442"/>
    </source>
</evidence>
<evidence type="ECO:0000256" key="3">
    <source>
        <dbReference type="ARBA" id="ARBA00022448"/>
    </source>
</evidence>
<evidence type="ECO:0000313" key="16">
    <source>
        <dbReference type="Proteomes" id="UP001429601"/>
    </source>
</evidence>
<feature type="region of interest" description="Disordered" evidence="11">
    <location>
        <begin position="396"/>
        <end position="419"/>
    </location>
</feature>
<proteinExistence type="inferred from homology"/>
<dbReference type="RefSeq" id="WP_167124267.1">
    <property type="nucleotide sequence ID" value="NZ_JAAQQR010000002.1"/>
</dbReference>
<dbReference type="InterPro" id="IPR038591">
    <property type="entry name" value="NolW-like_sf"/>
</dbReference>
<evidence type="ECO:0000256" key="8">
    <source>
        <dbReference type="ARBA" id="ARBA00023136"/>
    </source>
</evidence>
<keyword evidence="16" id="KW-1185">Reference proteome</keyword>